<dbReference type="Pfam" id="PF25310">
    <property type="entry name" value="VG15"/>
    <property type="match status" value="1"/>
</dbReference>
<sequence length="447" mass="51467">MQTDSQLPKTQEALDKRLDQLHDAYLQRLERLKLESGWSLDSIWGDEHWYPDDESRWEAACKEVESYNDKAAQAAADYFEQIRSEWSNYLGNDLPDFDRQPLPDAGRAVWKLAGGSNNTDYPGLRYEDVIPDTNGQVHNKYGLRIDDLWPKHADLDQWKTYLQHVVSTSSRIGMLDQIGSDPSKPRWARVPVGETCEFCVMLASRGFVYLTRETASLGGGFHNGRCDCNVVPSWGERHIAGYDPDALYRQYKSCADTISTLTTQDKYKDYLSALSDKEKAKAPEYKKWKRDLELAEMRWRDRTWLNTGTPPPITFHNDELERETETARPQEIRTANRLRKHGVTPAFQIDYTIVKNPQTGVEERRGLADWAGGIEIKTPDRAGKRTTIEHYLANASKKQDCTRLIIDNTENACMSDEQLIEIIKTINRFKRGSVYILDHSENLIRIK</sequence>
<proteinExistence type="predicted"/>
<gene>
    <name evidence="1" type="ORF">GA752_05105</name>
</gene>
<evidence type="ECO:0008006" key="3">
    <source>
        <dbReference type="Google" id="ProtNLM"/>
    </source>
</evidence>
<evidence type="ECO:0000313" key="1">
    <source>
        <dbReference type="EMBL" id="KAB5746960.1"/>
    </source>
</evidence>
<dbReference type="EMBL" id="WDLT01000004">
    <property type="protein sequence ID" value="KAB5746960.1"/>
    <property type="molecule type" value="Genomic_DNA"/>
</dbReference>
<protein>
    <recommendedName>
        <fullName evidence="3">tRNA nuclease CdiA C-terminal domain-containing protein</fullName>
    </recommendedName>
</protein>
<name>A0A7J5MY12_BIFAD</name>
<comment type="caution">
    <text evidence="1">The sequence shown here is derived from an EMBL/GenBank/DDBJ whole genome shotgun (WGS) entry which is preliminary data.</text>
</comment>
<dbReference type="Proteomes" id="UP000437631">
    <property type="component" value="Unassembled WGS sequence"/>
</dbReference>
<reference evidence="1 2" key="1">
    <citation type="journal article" date="2019" name="Nat. Med.">
        <title>A library of human gut bacterial isolates paired with longitudinal multiomics data enables mechanistic microbiome research.</title>
        <authorList>
            <person name="Poyet M."/>
            <person name="Groussin M."/>
            <person name="Gibbons S.M."/>
            <person name="Avila-Pacheco J."/>
            <person name="Jiang X."/>
            <person name="Kearney S.M."/>
            <person name="Perrotta A.R."/>
            <person name="Berdy B."/>
            <person name="Zhao S."/>
            <person name="Lieberman T.D."/>
            <person name="Swanson P.K."/>
            <person name="Smith M."/>
            <person name="Roesemann S."/>
            <person name="Alexander J.E."/>
            <person name="Rich S.A."/>
            <person name="Livny J."/>
            <person name="Vlamakis H."/>
            <person name="Clish C."/>
            <person name="Bullock K."/>
            <person name="Deik A."/>
            <person name="Scott J."/>
            <person name="Pierce K.A."/>
            <person name="Xavier R.J."/>
            <person name="Alm E.J."/>
        </authorList>
    </citation>
    <scope>NUCLEOTIDE SEQUENCE [LARGE SCALE GENOMIC DNA]</scope>
    <source>
        <strain evidence="1 2">BIOML-A190</strain>
    </source>
</reference>
<evidence type="ECO:0000313" key="2">
    <source>
        <dbReference type="Proteomes" id="UP000437631"/>
    </source>
</evidence>
<accession>A0A7J5MY12</accession>
<dbReference type="AlphaFoldDB" id="A0A7J5MY12"/>
<dbReference type="InterPro" id="IPR057369">
    <property type="entry name" value="VG15"/>
</dbReference>
<organism evidence="1 2">
    <name type="scientific">Bifidobacterium adolescentis</name>
    <dbReference type="NCBI Taxonomy" id="1680"/>
    <lineage>
        <taxon>Bacteria</taxon>
        <taxon>Bacillati</taxon>
        <taxon>Actinomycetota</taxon>
        <taxon>Actinomycetes</taxon>
        <taxon>Bifidobacteriales</taxon>
        <taxon>Bifidobacteriaceae</taxon>
        <taxon>Bifidobacterium</taxon>
    </lineage>
</organism>